<reference evidence="3" key="3">
    <citation type="submission" date="2023-01" db="EMBL/GenBank/DDBJ databases">
        <authorList>
            <person name="Sun Q."/>
            <person name="Evtushenko L."/>
        </authorList>
    </citation>
    <scope>NUCLEOTIDE SEQUENCE</scope>
    <source>
        <strain evidence="3">VKM B-1606</strain>
    </source>
</reference>
<gene>
    <name evidence="3" type="ORF">GCM10008170_37200</name>
    <name evidence="4" type="ORF">JOD31_003339</name>
</gene>
<name>A0A9W6MTD6_9HYPH</name>
<dbReference type="PANTHER" id="PTHR30244:SF34">
    <property type="entry name" value="DTDP-4-AMINO-4,6-DIDEOXYGALACTOSE TRANSAMINASE"/>
    <property type="match status" value="1"/>
</dbReference>
<dbReference type="InterPro" id="IPR015421">
    <property type="entry name" value="PyrdxlP-dep_Trfase_major"/>
</dbReference>
<dbReference type="GO" id="GO:0030170">
    <property type="term" value="F:pyridoxal phosphate binding"/>
    <property type="evidence" value="ECO:0007669"/>
    <property type="project" value="TreeGrafter"/>
</dbReference>
<comment type="caution">
    <text evidence="3">The sequence shown here is derived from an EMBL/GenBank/DDBJ whole genome shotgun (WGS) entry which is preliminary data.</text>
</comment>
<sequence>MSLFPTFRKEAAPSAGLPLVASDLFGFGDLAAAAARHIGVQRLQLESSAAAAFIVALKTLHRLSGRRAVVVPAYTSPQIAIAVAQCGLELRICDLAPDSLDLDLTQLASLCDSDTLAVVPTHLAGRVTAVAPTIAVARSVGAFVIEDASHAFGAVSAAGAVGAIGDLGFFSLGVGDGLSIFEGGLLWAHDDALRKELALTSAQTIPPDAEAERRAALQLLCYWALYNPRGLGLVYGSPRRRALAAGDVASAVGDVFPLRTPMHRVGRWRSGVGARAISRLAKFQADAAERARVRLSALAAIPGATVFYDRPQEAGVWPFFLVLAPHAAACETALARLWPSGFGVSRLYRSALSDYDYLKTIAPPANAPNAQALAARALTVTNSDMLDDAGFARVVAVLKRSFA</sequence>
<keyword evidence="5" id="KW-1185">Reference proteome</keyword>
<evidence type="ECO:0000313" key="3">
    <source>
        <dbReference type="EMBL" id="GLK57700.1"/>
    </source>
</evidence>
<dbReference type="Proteomes" id="UP000758856">
    <property type="component" value="Unassembled WGS sequence"/>
</dbReference>
<dbReference type="EMBL" id="BSFF01000010">
    <property type="protein sequence ID" value="GLK57700.1"/>
    <property type="molecule type" value="Genomic_DNA"/>
</dbReference>
<dbReference type="Gene3D" id="3.40.640.10">
    <property type="entry name" value="Type I PLP-dependent aspartate aminotransferase-like (Major domain)"/>
    <property type="match status" value="1"/>
</dbReference>
<dbReference type="AlphaFoldDB" id="A0A9W6MTD6"/>
<dbReference type="PANTHER" id="PTHR30244">
    <property type="entry name" value="TRANSAMINASE"/>
    <property type="match status" value="1"/>
</dbReference>
<dbReference type="RefSeq" id="WP_204951548.1">
    <property type="nucleotide sequence ID" value="NZ_BSFF01000010.1"/>
</dbReference>
<dbReference type="SUPFAM" id="SSF53383">
    <property type="entry name" value="PLP-dependent transferases"/>
    <property type="match status" value="1"/>
</dbReference>
<comment type="similarity">
    <text evidence="1 2">Belongs to the DegT/DnrJ/EryC1 family.</text>
</comment>
<accession>A0A9W6MTD6</accession>
<dbReference type="InterPro" id="IPR015424">
    <property type="entry name" value="PyrdxlP-dep_Trfase"/>
</dbReference>
<protein>
    <submittedName>
        <fullName evidence="4">dTDP-4-amino-4,6-dideoxygalactose transaminase</fullName>
    </submittedName>
</protein>
<dbReference type="Gene3D" id="3.90.1150.10">
    <property type="entry name" value="Aspartate Aminotransferase, domain 1"/>
    <property type="match status" value="1"/>
</dbReference>
<reference evidence="4 5" key="2">
    <citation type="submission" date="2021-01" db="EMBL/GenBank/DDBJ databases">
        <title>Genomic Encyclopedia of Type Strains, Phase IV (KMG-IV): sequencing the most valuable type-strain genomes for metagenomic binning, comparative biology and taxonomic classification.</title>
        <authorList>
            <person name="Goeker M."/>
        </authorList>
    </citation>
    <scope>NUCLEOTIDE SEQUENCE [LARGE SCALE GENOMIC DNA]</scope>
    <source>
        <strain evidence="4 5">DSM 6130</strain>
    </source>
</reference>
<proteinExistence type="inferred from homology"/>
<keyword evidence="2" id="KW-0663">Pyridoxal phosphate</keyword>
<dbReference type="EMBL" id="JAFBCY010000004">
    <property type="protein sequence ID" value="MBM7853088.1"/>
    <property type="molecule type" value="Genomic_DNA"/>
</dbReference>
<evidence type="ECO:0000313" key="5">
    <source>
        <dbReference type="Proteomes" id="UP000758856"/>
    </source>
</evidence>
<dbReference type="GO" id="GO:0008483">
    <property type="term" value="F:transaminase activity"/>
    <property type="evidence" value="ECO:0007669"/>
    <property type="project" value="TreeGrafter"/>
</dbReference>
<evidence type="ECO:0000256" key="1">
    <source>
        <dbReference type="ARBA" id="ARBA00037999"/>
    </source>
</evidence>
<reference evidence="3" key="1">
    <citation type="journal article" date="2014" name="Int. J. Syst. Evol. Microbiol.">
        <title>Complete genome sequence of Corynebacterium casei LMG S-19264T (=DSM 44701T), isolated from a smear-ripened cheese.</title>
        <authorList>
            <consortium name="US DOE Joint Genome Institute (JGI-PGF)"/>
            <person name="Walter F."/>
            <person name="Albersmeier A."/>
            <person name="Kalinowski J."/>
            <person name="Ruckert C."/>
        </authorList>
    </citation>
    <scope>NUCLEOTIDE SEQUENCE</scope>
    <source>
        <strain evidence="3">VKM B-1606</strain>
    </source>
</reference>
<evidence type="ECO:0000313" key="4">
    <source>
        <dbReference type="EMBL" id="MBM7853088.1"/>
    </source>
</evidence>
<evidence type="ECO:0000313" key="6">
    <source>
        <dbReference type="Proteomes" id="UP001143400"/>
    </source>
</evidence>
<dbReference type="Proteomes" id="UP001143400">
    <property type="component" value="Unassembled WGS sequence"/>
</dbReference>
<evidence type="ECO:0000256" key="2">
    <source>
        <dbReference type="RuleBase" id="RU004508"/>
    </source>
</evidence>
<organism evidence="3 6">
    <name type="scientific">Methylopila capsulata</name>
    <dbReference type="NCBI Taxonomy" id="61654"/>
    <lineage>
        <taxon>Bacteria</taxon>
        <taxon>Pseudomonadati</taxon>
        <taxon>Pseudomonadota</taxon>
        <taxon>Alphaproteobacteria</taxon>
        <taxon>Hyphomicrobiales</taxon>
        <taxon>Methylopilaceae</taxon>
        <taxon>Methylopila</taxon>
    </lineage>
</organism>
<dbReference type="GO" id="GO:0000271">
    <property type="term" value="P:polysaccharide biosynthetic process"/>
    <property type="evidence" value="ECO:0007669"/>
    <property type="project" value="TreeGrafter"/>
</dbReference>
<dbReference type="InterPro" id="IPR000653">
    <property type="entry name" value="DegT/StrS_aminotransferase"/>
</dbReference>
<dbReference type="Pfam" id="PF01041">
    <property type="entry name" value="DegT_DnrJ_EryC1"/>
    <property type="match status" value="1"/>
</dbReference>
<dbReference type="InterPro" id="IPR015422">
    <property type="entry name" value="PyrdxlP-dep_Trfase_small"/>
</dbReference>